<dbReference type="EMBL" id="FJUY01000026">
    <property type="protein sequence ID" value="CZT25356.1"/>
    <property type="molecule type" value="Genomic_DNA"/>
</dbReference>
<feature type="region of interest" description="Disordered" evidence="1">
    <location>
        <begin position="232"/>
        <end position="253"/>
    </location>
</feature>
<proteinExistence type="predicted"/>
<organism evidence="2 3">
    <name type="scientific">Ramularia collo-cygni</name>
    <dbReference type="NCBI Taxonomy" id="112498"/>
    <lineage>
        <taxon>Eukaryota</taxon>
        <taxon>Fungi</taxon>
        <taxon>Dikarya</taxon>
        <taxon>Ascomycota</taxon>
        <taxon>Pezizomycotina</taxon>
        <taxon>Dothideomycetes</taxon>
        <taxon>Dothideomycetidae</taxon>
        <taxon>Mycosphaerellales</taxon>
        <taxon>Mycosphaerellaceae</taxon>
        <taxon>Ramularia</taxon>
    </lineage>
</organism>
<evidence type="ECO:0000256" key="1">
    <source>
        <dbReference type="SAM" id="MobiDB-lite"/>
    </source>
</evidence>
<evidence type="ECO:0000313" key="2">
    <source>
        <dbReference type="EMBL" id="CZT25356.1"/>
    </source>
</evidence>
<feature type="compositionally biased region" description="Polar residues" evidence="1">
    <location>
        <begin position="232"/>
        <end position="244"/>
    </location>
</feature>
<feature type="compositionally biased region" description="Basic and acidic residues" evidence="1">
    <location>
        <begin position="507"/>
        <end position="516"/>
    </location>
</feature>
<accession>A0A2D3V7E5</accession>
<protein>
    <recommendedName>
        <fullName evidence="4">Myb-like domain-containing protein</fullName>
    </recommendedName>
</protein>
<dbReference type="AlphaFoldDB" id="A0A2D3V7E5"/>
<sequence>MSISSPEPLLNGHTLAELKSVVTADRDGKTWRDEEKAFLKYHRAHGASYSDLIQAMGRSYRSLRKKSWQVKERPAKAPGSKSKKKKKKEEEEEEKVPQDSTSSNGKSHATRKTKSRTRSSKAKQSDQRTSHTGGNGRKGPSVLSPDAEEVEVSSPPATPYPGPPSPPQSDFGLSSHGAPSAPSSHARQQYLHEYRRILDTVPYIDVHDSHANSPAHQPHASNLLLSQATFPSTHVDSRGQSLEQHSPEPNVEPIVPNIDSGGAEGVRMLVLAAQEVELQDAARERYDAVHRDRKRQRLPSPDTETPAVSFSPAPPRRGPPHERGFQSLARHAALQTAAPAAQEMHDAFNHGRKRQRLPSPDTETPAISFSPAPPRRGSPDDRGFQGLAGHAAHQIAAPAASEMHDGLSHVMKRHCVSRPDIERPSASFPPAPPDHRGVFDEQSREFFARDARPQVVAAPARERLRTIDAAAAYGDTDSNTAGASPRPNMTDEMDMDPPRWTAINDPRPTRHDRSESQGHQGDGLNGTEEGPTDDSTH</sequence>
<feature type="region of interest" description="Disordered" evidence="1">
    <location>
        <begin position="287"/>
        <end position="323"/>
    </location>
</feature>
<feature type="region of interest" description="Disordered" evidence="1">
    <location>
        <begin position="62"/>
        <end position="193"/>
    </location>
</feature>
<reference evidence="2 3" key="1">
    <citation type="submission" date="2016-03" db="EMBL/GenBank/DDBJ databases">
        <authorList>
            <person name="Ploux O."/>
        </authorList>
    </citation>
    <scope>NUCLEOTIDE SEQUENCE [LARGE SCALE GENOMIC DNA]</scope>
    <source>
        <strain evidence="2 3">URUG2</strain>
    </source>
</reference>
<feature type="region of interest" description="Disordered" evidence="1">
    <location>
        <begin position="352"/>
        <end position="382"/>
    </location>
</feature>
<feature type="compositionally biased region" description="Polar residues" evidence="1">
    <location>
        <begin position="98"/>
        <end position="107"/>
    </location>
</feature>
<feature type="region of interest" description="Disordered" evidence="1">
    <location>
        <begin position="420"/>
        <end position="452"/>
    </location>
</feature>
<dbReference type="Proteomes" id="UP000225277">
    <property type="component" value="Unassembled WGS sequence"/>
</dbReference>
<keyword evidence="3" id="KW-1185">Reference proteome</keyword>
<evidence type="ECO:0008006" key="4">
    <source>
        <dbReference type="Google" id="ProtNLM"/>
    </source>
</evidence>
<evidence type="ECO:0000313" key="3">
    <source>
        <dbReference type="Proteomes" id="UP000225277"/>
    </source>
</evidence>
<feature type="compositionally biased region" description="Pro residues" evidence="1">
    <location>
        <begin position="156"/>
        <end position="167"/>
    </location>
</feature>
<dbReference type="RefSeq" id="XP_023632079.1">
    <property type="nucleotide sequence ID" value="XM_023776311.1"/>
</dbReference>
<feature type="compositionally biased region" description="Basic and acidic residues" evidence="1">
    <location>
        <begin position="433"/>
        <end position="452"/>
    </location>
</feature>
<feature type="region of interest" description="Disordered" evidence="1">
    <location>
        <begin position="469"/>
        <end position="537"/>
    </location>
</feature>
<gene>
    <name evidence="2" type="ORF">RCC_11085</name>
</gene>
<feature type="compositionally biased region" description="Basic residues" evidence="1">
    <location>
        <begin position="108"/>
        <end position="121"/>
    </location>
</feature>
<name>A0A2D3V7E5_9PEZI</name>
<dbReference type="GeneID" id="35606117"/>
<feature type="compositionally biased region" description="Low complexity" evidence="1">
    <location>
        <begin position="174"/>
        <end position="186"/>
    </location>
</feature>